<keyword evidence="1" id="KW-0472">Membrane</keyword>
<keyword evidence="1" id="KW-0812">Transmembrane</keyword>
<dbReference type="AlphaFoldDB" id="A0A1B2F001"/>
<sequence>MARRSSRSRSRRRGGETGKHVVGIGIIAVCLVAAVVVGIAMTRIEPRPTLDKTSLCPTDGPRSATVILLDASDVLPDVTRRELMTYLFDAATAVSEHGLLEIRLLDPNSPSGMSVFSKCNPGDGSGLDEFTGNPRLAKKRWDEGFRKPLEAALNGSMAQPSESQSSPILSTIQSISVDRFTGSRAASMPKTLIVVSDLIEHGPGYSQYSGDLSFDRYRKSEHYKRVRTDLNGAEVSFRYIQRVTRRPINSATHIQFWTDWVKDSNGQLVSARKLQGAG</sequence>
<proteinExistence type="predicted"/>
<evidence type="ECO:0000256" key="1">
    <source>
        <dbReference type="SAM" id="Phobius"/>
    </source>
</evidence>
<evidence type="ECO:0008006" key="3">
    <source>
        <dbReference type="Google" id="ProtNLM"/>
    </source>
</evidence>
<organism evidence="2">
    <name type="scientific">Microvirga ossetica</name>
    <dbReference type="NCBI Taxonomy" id="1882682"/>
    <lineage>
        <taxon>Bacteria</taxon>
        <taxon>Pseudomonadati</taxon>
        <taxon>Pseudomonadota</taxon>
        <taxon>Alphaproteobacteria</taxon>
        <taxon>Hyphomicrobiales</taxon>
        <taxon>Methylobacteriaceae</taxon>
        <taxon>Microvirga</taxon>
    </lineage>
</organism>
<reference evidence="2" key="1">
    <citation type="submission" date="2016-07" db="EMBL/GenBank/DDBJ databases">
        <title>Microvirga ossetica sp. nov. a new species of rhizobia isolated from root nodules of the legume species Vicia alpestris Steven originated from North Ossetia region in the Caucasus.</title>
        <authorList>
            <person name="Safronova V.I."/>
            <person name="Kuznetsova I.G."/>
            <person name="Sazanova A.L."/>
            <person name="Belimov A."/>
            <person name="Andronov E."/>
            <person name="Osledkin Y.S."/>
            <person name="Onishchuk O.P."/>
            <person name="Kurchak O.N."/>
            <person name="Shaposhnikov A.I."/>
            <person name="Willems A."/>
            <person name="Tikhonovich I.A."/>
        </authorList>
    </citation>
    <scope>NUCLEOTIDE SEQUENCE [LARGE SCALE GENOMIC DNA]</scope>
    <source>
        <strain evidence="2">V5/3M</strain>
        <plasmid evidence="2">unnamed5</plasmid>
    </source>
</reference>
<accession>A0A1B2F001</accession>
<evidence type="ECO:0000313" key="2">
    <source>
        <dbReference type="EMBL" id="ANY85508.1"/>
    </source>
</evidence>
<geneLocation type="plasmid" evidence="2">
    <name>unnamed5</name>
</geneLocation>
<gene>
    <name evidence="2" type="ORF">BB934_45655</name>
</gene>
<dbReference type="RefSeq" id="WP_099516279.1">
    <property type="nucleotide sequence ID" value="NZ_CP016621.1"/>
</dbReference>
<dbReference type="EMBL" id="CP016621">
    <property type="protein sequence ID" value="ANY85508.1"/>
    <property type="molecule type" value="Genomic_DNA"/>
</dbReference>
<dbReference type="KEGG" id="moc:BB934_45655"/>
<keyword evidence="1" id="KW-1133">Transmembrane helix</keyword>
<dbReference type="OrthoDB" id="7551043at2"/>
<feature type="transmembrane region" description="Helical" evidence="1">
    <location>
        <begin position="21"/>
        <end position="41"/>
    </location>
</feature>
<protein>
    <recommendedName>
        <fullName evidence="3">VWFA domain-containing protein</fullName>
    </recommendedName>
</protein>
<name>A0A1B2F001_9HYPH</name>
<keyword evidence="2" id="KW-0614">Plasmid</keyword>